<dbReference type="Proteomes" id="UP000288805">
    <property type="component" value="Unassembled WGS sequence"/>
</dbReference>
<dbReference type="EMBL" id="QGNW01000115">
    <property type="protein sequence ID" value="RVW95307.1"/>
    <property type="molecule type" value="Genomic_DNA"/>
</dbReference>
<comment type="caution">
    <text evidence="1">The sequence shown here is derived from an EMBL/GenBank/DDBJ whole genome shotgun (WGS) entry which is preliminary data.</text>
</comment>
<reference evidence="1 2" key="1">
    <citation type="journal article" date="2018" name="PLoS Genet.">
        <title>Population sequencing reveals clonal diversity and ancestral inbreeding in the grapevine cultivar Chardonnay.</title>
        <authorList>
            <person name="Roach M.J."/>
            <person name="Johnson D.L."/>
            <person name="Bohlmann J."/>
            <person name="van Vuuren H.J."/>
            <person name="Jones S.J."/>
            <person name="Pretorius I.S."/>
            <person name="Schmidt S.A."/>
            <person name="Borneman A.R."/>
        </authorList>
    </citation>
    <scope>NUCLEOTIDE SEQUENCE [LARGE SCALE GENOMIC DNA]</scope>
    <source>
        <strain evidence="2">cv. Chardonnay</strain>
        <tissue evidence="1">Leaf</tissue>
    </source>
</reference>
<dbReference type="AlphaFoldDB" id="A0A438IF44"/>
<sequence>MASGSGSMSGRDPVWKYCSPVEVNRNEISYNFYGLLMKSGGITRFKFHLTHNDPHNNTKKCLRVPPEVKEEIRLMMHDKNKAKTIKVVDIQEIHAQLHGTMGASDTHPIDKDDEDEDAEDENVYMYPTDMYPDERDAYRYAVRASTVTEWESHYIDLIFKDIGKRLGITDVINNARKITNFIYNHGWLLAQMRKYCGGDIVRPRVTRRGAGSDPELLQAIYDVFEKLDPTIKSLGQFRNELVLFLDAKRGFDDRAAIATRSTMVPDEYL</sequence>
<dbReference type="PANTHER" id="PTHR46951">
    <property type="entry name" value="BED-TYPE DOMAIN-CONTAINING PROTEIN"/>
    <property type="match status" value="1"/>
</dbReference>
<proteinExistence type="predicted"/>
<evidence type="ECO:0000313" key="2">
    <source>
        <dbReference type="Proteomes" id="UP000288805"/>
    </source>
</evidence>
<name>A0A438IF44_VITVI</name>
<evidence type="ECO:0000313" key="1">
    <source>
        <dbReference type="EMBL" id="RVW95307.1"/>
    </source>
</evidence>
<gene>
    <name evidence="1" type="ORF">CK203_034130</name>
</gene>
<protein>
    <submittedName>
        <fullName evidence="1">Uncharacterized protein</fullName>
    </submittedName>
</protein>
<organism evidence="1 2">
    <name type="scientific">Vitis vinifera</name>
    <name type="common">Grape</name>
    <dbReference type="NCBI Taxonomy" id="29760"/>
    <lineage>
        <taxon>Eukaryota</taxon>
        <taxon>Viridiplantae</taxon>
        <taxon>Streptophyta</taxon>
        <taxon>Embryophyta</taxon>
        <taxon>Tracheophyta</taxon>
        <taxon>Spermatophyta</taxon>
        <taxon>Magnoliopsida</taxon>
        <taxon>eudicotyledons</taxon>
        <taxon>Gunneridae</taxon>
        <taxon>Pentapetalae</taxon>
        <taxon>rosids</taxon>
        <taxon>Vitales</taxon>
        <taxon>Vitaceae</taxon>
        <taxon>Viteae</taxon>
        <taxon>Vitis</taxon>
    </lineage>
</organism>
<accession>A0A438IF44</accession>
<dbReference type="PANTHER" id="PTHR46951:SF2">
    <property type="entry name" value="BED-TYPE DOMAIN-CONTAINING PROTEIN"/>
    <property type="match status" value="1"/>
</dbReference>